<evidence type="ECO:0000313" key="8">
    <source>
        <dbReference type="EMBL" id="NYE83301.1"/>
    </source>
</evidence>
<dbReference type="GO" id="GO:0098046">
    <property type="term" value="C:type V protein secretion system complex"/>
    <property type="evidence" value="ECO:0007669"/>
    <property type="project" value="TreeGrafter"/>
</dbReference>
<keyword evidence="1" id="KW-1134">Transmembrane beta strand</keyword>
<feature type="compositionally biased region" description="Pro residues" evidence="4">
    <location>
        <begin position="38"/>
        <end position="54"/>
    </location>
</feature>
<dbReference type="Pfam" id="PF03865">
    <property type="entry name" value="ShlB"/>
    <property type="match status" value="1"/>
</dbReference>
<proteinExistence type="predicted"/>
<dbReference type="AlphaFoldDB" id="A0A7Y9IUI6"/>
<keyword evidence="9" id="KW-1185">Reference proteome</keyword>
<name>A0A7Y9IUI6_9BURK</name>
<feature type="domain" description="Polypeptide-transport-associated ShlB-type" evidence="7">
    <location>
        <begin position="76"/>
        <end position="147"/>
    </location>
</feature>
<evidence type="ECO:0000313" key="9">
    <source>
        <dbReference type="Proteomes" id="UP000542125"/>
    </source>
</evidence>
<protein>
    <submittedName>
        <fullName evidence="8">Hemolysin activation/secretion protein</fullName>
    </submittedName>
</protein>
<keyword evidence="1" id="KW-0472">Membrane</keyword>
<evidence type="ECO:0000256" key="3">
    <source>
        <dbReference type="ARBA" id="ARBA00023237"/>
    </source>
</evidence>
<dbReference type="PANTHER" id="PTHR34597:SF6">
    <property type="entry name" value="BLR6126 PROTEIN"/>
    <property type="match status" value="1"/>
</dbReference>
<accession>A0A7Y9IUI6</accession>
<evidence type="ECO:0000256" key="5">
    <source>
        <dbReference type="SAM" id="SignalP"/>
    </source>
</evidence>
<dbReference type="GO" id="GO:0008320">
    <property type="term" value="F:protein transmembrane transporter activity"/>
    <property type="evidence" value="ECO:0007669"/>
    <property type="project" value="TreeGrafter"/>
</dbReference>
<evidence type="ECO:0000259" key="7">
    <source>
        <dbReference type="Pfam" id="PF08479"/>
    </source>
</evidence>
<feature type="signal peptide" evidence="5">
    <location>
        <begin position="1"/>
        <end position="26"/>
    </location>
</feature>
<keyword evidence="2" id="KW-0812">Transmembrane</keyword>
<evidence type="ECO:0000256" key="4">
    <source>
        <dbReference type="SAM" id="MobiDB-lite"/>
    </source>
</evidence>
<feature type="domain" description="Haemolysin activator HlyB C-terminal" evidence="6">
    <location>
        <begin position="220"/>
        <end position="523"/>
    </location>
</feature>
<keyword evidence="5" id="KW-0732">Signal</keyword>
<dbReference type="InterPro" id="IPR051544">
    <property type="entry name" value="TPS_OM_transporter"/>
</dbReference>
<comment type="caution">
    <text evidence="8">The sequence shown here is derived from an EMBL/GenBank/DDBJ whole genome shotgun (WGS) entry which is preliminary data.</text>
</comment>
<organism evidence="8 9">
    <name type="scientific">Pigmentiphaga litoralis</name>
    <dbReference type="NCBI Taxonomy" id="516702"/>
    <lineage>
        <taxon>Bacteria</taxon>
        <taxon>Pseudomonadati</taxon>
        <taxon>Pseudomonadota</taxon>
        <taxon>Betaproteobacteria</taxon>
        <taxon>Burkholderiales</taxon>
        <taxon>Alcaligenaceae</taxon>
        <taxon>Pigmentiphaga</taxon>
    </lineage>
</organism>
<dbReference type="Gene3D" id="3.10.20.310">
    <property type="entry name" value="membrane protein fhac"/>
    <property type="match status" value="1"/>
</dbReference>
<dbReference type="EMBL" id="JACBYR010000001">
    <property type="protein sequence ID" value="NYE83301.1"/>
    <property type="molecule type" value="Genomic_DNA"/>
</dbReference>
<evidence type="ECO:0000256" key="2">
    <source>
        <dbReference type="ARBA" id="ARBA00022692"/>
    </source>
</evidence>
<reference evidence="8 9" key="1">
    <citation type="submission" date="2020-07" db="EMBL/GenBank/DDBJ databases">
        <title>Genomic Encyclopedia of Type Strains, Phase IV (KMG-V): Genome sequencing to study the core and pangenomes of soil and plant-associated prokaryotes.</title>
        <authorList>
            <person name="Whitman W."/>
        </authorList>
    </citation>
    <scope>NUCLEOTIDE SEQUENCE [LARGE SCALE GENOMIC DNA]</scope>
    <source>
        <strain evidence="8 9">SAS40</strain>
    </source>
</reference>
<dbReference type="RefSeq" id="WP_179586845.1">
    <property type="nucleotide sequence ID" value="NZ_JACBYR010000001.1"/>
</dbReference>
<dbReference type="Gene3D" id="2.40.160.50">
    <property type="entry name" value="membrane protein fhac: a member of the omp85/tpsb transporter family"/>
    <property type="match status" value="1"/>
</dbReference>
<keyword evidence="3" id="KW-0998">Cell outer membrane</keyword>
<dbReference type="PANTHER" id="PTHR34597">
    <property type="entry name" value="SLR1661 PROTEIN"/>
    <property type="match status" value="1"/>
</dbReference>
<gene>
    <name evidence="8" type="ORF">FHW18_002572</name>
</gene>
<dbReference type="Proteomes" id="UP000542125">
    <property type="component" value="Unassembled WGS sequence"/>
</dbReference>
<feature type="chain" id="PRO_5030814658" evidence="5">
    <location>
        <begin position="27"/>
        <end position="562"/>
    </location>
</feature>
<evidence type="ECO:0000256" key="1">
    <source>
        <dbReference type="ARBA" id="ARBA00022452"/>
    </source>
</evidence>
<dbReference type="GO" id="GO:0046819">
    <property type="term" value="P:protein secretion by the type V secretion system"/>
    <property type="evidence" value="ECO:0007669"/>
    <property type="project" value="TreeGrafter"/>
</dbReference>
<dbReference type="InterPro" id="IPR005565">
    <property type="entry name" value="Hemolysn_activator_HlyB_C"/>
</dbReference>
<dbReference type="InterPro" id="IPR013686">
    <property type="entry name" value="Polypept-transport_assoc_ShlB"/>
</dbReference>
<dbReference type="Pfam" id="PF08479">
    <property type="entry name" value="POTRA_2"/>
    <property type="match status" value="1"/>
</dbReference>
<sequence length="562" mass="60041">MPHRPRLRAVWLPAALLAALPYTSHSADSPGLGNPLDALPPRPAEPQPSAPPVVVPQTPASDAQQSTLARMVTPANFDVTGVTALPFADVVAILEPLAGKPTTVAELIAAADRITELYRQQGYVLSFALIQNQDFAGGLVKVTVVEGYVSSTQISGDVGPAITKLQDYARVIEQERPLTRKTLERQLNLMATVAGMKVKPELSLPKRADGATELTLAVDHKAFRFDAGISNLSTGTHAIVTATASSLTPLAEQVQLMAAVPSGSDKLQYYAGNVVVPIGSDGMTIKADAFSYRAEPQNDILQAQGLDREIQNQRAGVSVSYLFIISNQQALTGTAGVYASSSRDTYRSQATGASAQLTTHLRVLHADVTYADSSLLRSRRLTASINKGLDALDARQNQQGIGVNYDLDFTRFTLGGTQSLTLPAQFGLSFSALGQYSSNSLPTSEQITFGGQRFARGYPAGEVGGDKGYGAAFEINRRFATGLAYVPVVQPYVVADAARASLNDSRFTLATRKLASVALGLRVTDQKRYALDLNLAKPVGDRPVNANGRPLRFNANYSFQFE</sequence>
<evidence type="ECO:0000259" key="6">
    <source>
        <dbReference type="Pfam" id="PF03865"/>
    </source>
</evidence>
<feature type="region of interest" description="Disordered" evidence="4">
    <location>
        <begin position="28"/>
        <end position="62"/>
    </location>
</feature>